<gene>
    <name evidence="1" type="ORF">SSLN_LOCUS587</name>
</gene>
<evidence type="ECO:0000313" key="2">
    <source>
        <dbReference type="Proteomes" id="UP000275846"/>
    </source>
</evidence>
<reference evidence="3" key="1">
    <citation type="submission" date="2016-06" db="UniProtKB">
        <authorList>
            <consortium name="WormBaseParasite"/>
        </authorList>
    </citation>
    <scope>IDENTIFICATION</scope>
</reference>
<dbReference type="AlphaFoldDB" id="A0A183S8N9"/>
<reference evidence="1 2" key="2">
    <citation type="submission" date="2018-11" db="EMBL/GenBank/DDBJ databases">
        <authorList>
            <consortium name="Pathogen Informatics"/>
        </authorList>
    </citation>
    <scope>NUCLEOTIDE SEQUENCE [LARGE SCALE GENOMIC DNA]</scope>
    <source>
        <strain evidence="1 2">NST_G2</strain>
    </source>
</reference>
<dbReference type="WBParaSite" id="SSLN_0000061401-mRNA-1">
    <property type="protein sequence ID" value="SSLN_0000061401-mRNA-1"/>
    <property type="gene ID" value="SSLN_0000061401"/>
</dbReference>
<dbReference type="OrthoDB" id="10029313at2759"/>
<organism evidence="3">
    <name type="scientific">Schistocephalus solidus</name>
    <name type="common">Tapeworm</name>
    <dbReference type="NCBI Taxonomy" id="70667"/>
    <lineage>
        <taxon>Eukaryota</taxon>
        <taxon>Metazoa</taxon>
        <taxon>Spiralia</taxon>
        <taxon>Lophotrochozoa</taxon>
        <taxon>Platyhelminthes</taxon>
        <taxon>Cestoda</taxon>
        <taxon>Eucestoda</taxon>
        <taxon>Diphyllobothriidea</taxon>
        <taxon>Diphyllobothriidae</taxon>
        <taxon>Schistocephalus</taxon>
    </lineage>
</organism>
<accession>A0A183S8N9</accession>
<proteinExistence type="predicted"/>
<evidence type="ECO:0000313" key="1">
    <source>
        <dbReference type="EMBL" id="VDL85846.1"/>
    </source>
</evidence>
<evidence type="ECO:0000313" key="3">
    <source>
        <dbReference type="WBParaSite" id="SSLN_0000061401-mRNA-1"/>
    </source>
</evidence>
<dbReference type="PANTHER" id="PTHR21301">
    <property type="entry name" value="REVERSE TRANSCRIPTASE"/>
    <property type="match status" value="1"/>
</dbReference>
<dbReference type="PANTHER" id="PTHR21301:SF10">
    <property type="entry name" value="REVERSE TRANSCRIPTASE DOMAIN-CONTAINING PROTEIN"/>
    <property type="match status" value="1"/>
</dbReference>
<sequence length="198" mass="22394">MEQDALRTLNADRSIMILPADKGRSTVVLDKSEYLRKANTQLDDRHAYLRLPKVHNHGAPLRPIISLSGTPTFNLAKWLFRRLNCLTSDSDTTVRLTAHFLERLRGLHLKANEVMVSFDVTSLFTSIPQSLAIETVGDLPENRYDEVINKPKQGHLIQLLTFCLKTYFTFEGTVFEQIKGTRMGSPLSGLIDKAVLQK</sequence>
<dbReference type="EMBL" id="UYSU01000473">
    <property type="protein sequence ID" value="VDL85846.1"/>
    <property type="molecule type" value="Genomic_DNA"/>
</dbReference>
<name>A0A183S8N9_SCHSO</name>
<keyword evidence="2" id="KW-1185">Reference proteome</keyword>
<dbReference type="Proteomes" id="UP000275846">
    <property type="component" value="Unassembled WGS sequence"/>
</dbReference>
<protein>
    <submittedName>
        <fullName evidence="3">Reverse transcriptase domain-containing protein</fullName>
    </submittedName>
</protein>